<protein>
    <recommendedName>
        <fullName evidence="4">DUF2911 domain-containing protein</fullName>
    </recommendedName>
</protein>
<dbReference type="InterPro" id="IPR021314">
    <property type="entry name" value="DUF2911"/>
</dbReference>
<dbReference type="AlphaFoldDB" id="A0A1H9STU5"/>
<dbReference type="PROSITE" id="PS51257">
    <property type="entry name" value="PROKAR_LIPOPROTEIN"/>
    <property type="match status" value="1"/>
</dbReference>
<dbReference type="RefSeq" id="WP_090885889.1">
    <property type="nucleotide sequence ID" value="NZ_FOGG01000019.1"/>
</dbReference>
<dbReference type="OrthoDB" id="195456at2"/>
<accession>A0A1H9STU5</accession>
<dbReference type="STRING" id="390241.SAMN04488023_11982"/>
<feature type="region of interest" description="Disordered" evidence="1">
    <location>
        <begin position="26"/>
        <end position="47"/>
    </location>
</feature>
<proteinExistence type="predicted"/>
<evidence type="ECO:0000313" key="3">
    <source>
        <dbReference type="Proteomes" id="UP000199572"/>
    </source>
</evidence>
<organism evidence="2 3">
    <name type="scientific">Pedobacter rhizosphaerae</name>
    <dbReference type="NCBI Taxonomy" id="390241"/>
    <lineage>
        <taxon>Bacteria</taxon>
        <taxon>Pseudomonadati</taxon>
        <taxon>Bacteroidota</taxon>
        <taxon>Sphingobacteriia</taxon>
        <taxon>Sphingobacteriales</taxon>
        <taxon>Sphingobacteriaceae</taxon>
        <taxon>Pedobacter</taxon>
    </lineage>
</organism>
<sequence>MKNITFILVTGLFLAACNNKTDKVDQKANTPVKTGHERHQMEMPSTSSRKYIDSINSGLIKTDTLKGSPQLVAMRTIGGVHLHMVYSSPGTKGRVIWGGLVPYDKVWVTGAHKATTLDINKAIDIGGKNITIGKYAVFTIPGKEKWTFILNKNYDQHLADDYNQSEDVVRVDVVPKSNHMVQRLRYSINPVDVNRGMIAVEWEKLKIEVPFTTVK</sequence>
<gene>
    <name evidence="2" type="ORF">SAMN04488023_11982</name>
</gene>
<dbReference type="Pfam" id="PF11138">
    <property type="entry name" value="DUF2911"/>
    <property type="match status" value="1"/>
</dbReference>
<keyword evidence="3" id="KW-1185">Reference proteome</keyword>
<dbReference type="Proteomes" id="UP000199572">
    <property type="component" value="Unassembled WGS sequence"/>
</dbReference>
<dbReference type="EMBL" id="FOGG01000019">
    <property type="protein sequence ID" value="SER88265.1"/>
    <property type="molecule type" value="Genomic_DNA"/>
</dbReference>
<evidence type="ECO:0000313" key="2">
    <source>
        <dbReference type="EMBL" id="SER88265.1"/>
    </source>
</evidence>
<name>A0A1H9STU5_9SPHI</name>
<evidence type="ECO:0008006" key="4">
    <source>
        <dbReference type="Google" id="ProtNLM"/>
    </source>
</evidence>
<evidence type="ECO:0000256" key="1">
    <source>
        <dbReference type="SAM" id="MobiDB-lite"/>
    </source>
</evidence>
<reference evidence="2 3" key="1">
    <citation type="submission" date="2016-10" db="EMBL/GenBank/DDBJ databases">
        <authorList>
            <person name="de Groot N.N."/>
        </authorList>
    </citation>
    <scope>NUCLEOTIDE SEQUENCE [LARGE SCALE GENOMIC DNA]</scope>
    <source>
        <strain evidence="2 3">DSM 18610</strain>
    </source>
</reference>